<evidence type="ECO:0000313" key="7">
    <source>
        <dbReference type="EMBL" id="PJZ93999.1"/>
    </source>
</evidence>
<protein>
    <submittedName>
        <fullName evidence="6 7">Chemotaxis protein</fullName>
    </submittedName>
</protein>
<dbReference type="SUPFAM" id="SSF58104">
    <property type="entry name" value="Methyl-accepting chemotaxis protein (MCP) signaling domain"/>
    <property type="match status" value="1"/>
</dbReference>
<dbReference type="EMBL" id="NPEF02000024">
    <property type="protein sequence ID" value="MDV6237431.1"/>
    <property type="molecule type" value="Genomic_DNA"/>
</dbReference>
<dbReference type="PROSITE" id="PS50111">
    <property type="entry name" value="CHEMOTAXIS_TRANSDUC_2"/>
    <property type="match status" value="1"/>
</dbReference>
<dbReference type="GO" id="GO:0005886">
    <property type="term" value="C:plasma membrane"/>
    <property type="evidence" value="ECO:0007669"/>
    <property type="project" value="TreeGrafter"/>
</dbReference>
<dbReference type="GO" id="GO:0004888">
    <property type="term" value="F:transmembrane signaling receptor activity"/>
    <property type="evidence" value="ECO:0007669"/>
    <property type="project" value="TreeGrafter"/>
</dbReference>
<dbReference type="InterPro" id="IPR004089">
    <property type="entry name" value="MCPsignal_dom"/>
</dbReference>
<dbReference type="AlphaFoldDB" id="A0A2N0BBT0"/>
<dbReference type="Proteomes" id="UP000232122">
    <property type="component" value="Unassembled WGS sequence"/>
</dbReference>
<dbReference type="GO" id="GO:0007165">
    <property type="term" value="P:signal transduction"/>
    <property type="evidence" value="ECO:0007669"/>
    <property type="project" value="UniProtKB-KW"/>
</dbReference>
<dbReference type="OrthoDB" id="354666at2"/>
<evidence type="ECO:0000256" key="4">
    <source>
        <dbReference type="SAM" id="Phobius"/>
    </source>
</evidence>
<reference evidence="7" key="1">
    <citation type="submission" date="2017-07" db="EMBL/GenBank/DDBJ databases">
        <title>Leptospira spp. isolated from tropical soils.</title>
        <authorList>
            <person name="Thibeaux R."/>
            <person name="Iraola G."/>
            <person name="Ferres I."/>
            <person name="Bierque E."/>
            <person name="Girault D."/>
            <person name="Soupe-Gilbert M.-E."/>
            <person name="Picardeau M."/>
            <person name="Goarant C."/>
        </authorList>
    </citation>
    <scope>NUCLEOTIDE SEQUENCE [LARGE SCALE GENOMIC DNA]</scope>
    <source>
        <strain evidence="7">ATI7-C-A5</strain>
    </source>
</reference>
<dbReference type="EMBL" id="NPEF01000032">
    <property type="protein sequence ID" value="PJZ93999.1"/>
    <property type="molecule type" value="Genomic_DNA"/>
</dbReference>
<evidence type="ECO:0000259" key="5">
    <source>
        <dbReference type="PROSITE" id="PS50111"/>
    </source>
</evidence>
<keyword evidence="3" id="KW-0807">Transducer</keyword>
<dbReference type="Pfam" id="PF00015">
    <property type="entry name" value="MCPsignal"/>
    <property type="match status" value="1"/>
</dbReference>
<dbReference type="PANTHER" id="PTHR43531">
    <property type="entry name" value="PROTEIN ICFG"/>
    <property type="match status" value="1"/>
</dbReference>
<proteinExistence type="inferred from homology"/>
<organism evidence="7">
    <name type="scientific">Leptospira ellisii</name>
    <dbReference type="NCBI Taxonomy" id="2023197"/>
    <lineage>
        <taxon>Bacteria</taxon>
        <taxon>Pseudomonadati</taxon>
        <taxon>Spirochaetota</taxon>
        <taxon>Spirochaetia</taxon>
        <taxon>Leptospirales</taxon>
        <taxon>Leptospiraceae</taxon>
        <taxon>Leptospira</taxon>
    </lineage>
</organism>
<feature type="transmembrane region" description="Helical" evidence="4">
    <location>
        <begin position="115"/>
        <end position="132"/>
    </location>
</feature>
<evidence type="ECO:0000313" key="6">
    <source>
        <dbReference type="EMBL" id="MDV6237431.1"/>
    </source>
</evidence>
<dbReference type="Gene3D" id="1.10.287.950">
    <property type="entry name" value="Methyl-accepting chemotaxis protein"/>
    <property type="match status" value="1"/>
</dbReference>
<keyword evidence="1" id="KW-0145">Chemotaxis</keyword>
<dbReference type="GO" id="GO:0006935">
    <property type="term" value="P:chemotaxis"/>
    <property type="evidence" value="ECO:0007669"/>
    <property type="project" value="UniProtKB-KW"/>
</dbReference>
<comment type="caution">
    <text evidence="7">The sequence shown here is derived from an EMBL/GenBank/DDBJ whole genome shotgun (WGS) entry which is preliminary data.</text>
</comment>
<evidence type="ECO:0000256" key="1">
    <source>
        <dbReference type="ARBA" id="ARBA00022500"/>
    </source>
</evidence>
<evidence type="ECO:0000256" key="2">
    <source>
        <dbReference type="ARBA" id="ARBA00029447"/>
    </source>
</evidence>
<evidence type="ECO:0000256" key="3">
    <source>
        <dbReference type="PROSITE-ProRule" id="PRU00284"/>
    </source>
</evidence>
<dbReference type="RefSeq" id="WP_100745924.1">
    <property type="nucleotide sequence ID" value="NZ_NPEF02000024.1"/>
</dbReference>
<accession>A0A2N0BNW2</accession>
<feature type="transmembrane region" description="Helical" evidence="4">
    <location>
        <begin position="48"/>
        <end position="69"/>
    </location>
</feature>
<keyword evidence="4" id="KW-0472">Membrane</keyword>
<dbReference type="FunFam" id="1.10.287.950:FF:000006">
    <property type="entry name" value="Methyl-accepting chemotaxis protein signaling domain protein"/>
    <property type="match status" value="1"/>
</dbReference>
<dbReference type="SMART" id="SM00283">
    <property type="entry name" value="MA"/>
    <property type="match status" value="1"/>
</dbReference>
<comment type="similarity">
    <text evidence="2">Belongs to the methyl-accepting chemotaxis (MCP) protein family.</text>
</comment>
<feature type="transmembrane region" description="Helical" evidence="4">
    <location>
        <begin position="81"/>
        <end position="103"/>
    </location>
</feature>
<reference evidence="6 8" key="2">
    <citation type="journal article" date="2018" name="Microb. Genom.">
        <title>Deciphering the unexplored Leptospira diversity from soils uncovers genomic evolution to virulence.</title>
        <authorList>
            <person name="Thibeaux R."/>
            <person name="Iraola G."/>
            <person name="Ferres I."/>
            <person name="Bierque E."/>
            <person name="Girault D."/>
            <person name="Soupe-Gilbert M.E."/>
            <person name="Picardeau M."/>
            <person name="Goarant C."/>
        </authorList>
    </citation>
    <scope>NUCLEOTIDE SEQUENCE [LARGE SCALE GENOMIC DNA]</scope>
    <source>
        <strain evidence="6 8">ATI7-C-A5</strain>
    </source>
</reference>
<dbReference type="InterPro" id="IPR051310">
    <property type="entry name" value="MCP_chemotaxis"/>
</dbReference>
<dbReference type="PANTHER" id="PTHR43531:SF11">
    <property type="entry name" value="METHYL-ACCEPTING CHEMOTAXIS PROTEIN 3"/>
    <property type="match status" value="1"/>
</dbReference>
<evidence type="ECO:0000313" key="8">
    <source>
        <dbReference type="Proteomes" id="UP000232122"/>
    </source>
</evidence>
<keyword evidence="8" id="KW-1185">Reference proteome</keyword>
<accession>A0A2N0BBT0</accession>
<name>A0A2N0BBT0_9LEPT</name>
<reference evidence="6" key="3">
    <citation type="submission" date="2023-10" db="EMBL/GenBank/DDBJ databases">
        <authorList>
            <person name="Picardeau M."/>
            <person name="Thibeaux R."/>
        </authorList>
    </citation>
    <scope>NUCLEOTIDE SEQUENCE</scope>
    <source>
        <strain evidence="6">ATI7-C-A5</strain>
    </source>
</reference>
<gene>
    <name evidence="6" type="ORF">CH379_017490</name>
    <name evidence="7" type="ORF">CH379_04940</name>
</gene>
<sequence length="535" mass="58980">MSQKIAQQRKTDEEIIASGPRYINWIRLVLVLLYYSSIAMGWNRSSTAQVTVYLVGVTTMLSYCIYCFIKMRISGNISHTLSKVFLTADALVFLLAMVGAAMGHPNYTTGVIKNAFIFGISFLNIIVSGLLLSPNFILFIGVFSAITQVLIVVTCVTYGLVLVEDPILSSSLGYASVSEQVTKIIAVFACTFIVRTLVKLFIRLRENSEIRQKELEESHKLINERSEKMRESADALKDSSKNLKGFMDDFSLLVSNHASSFEEISSTMEEFQSQTENSSESVKSQFSNIESLIGHSGSLKSIIEKISQFNATLDESMNKVRKSGSMVTEFVEDLSKSLSSLGDSFRSVGEVNRIMSEVADRTNLLSLNASIEAARAGDAGKGFAVVAQEVSKLAESSAGNADLISKIIRDSSNHVSTGQKSAETTAEHVKEQDVLFRDLFSRFDEFSKLFDEQRQINTQFFSTLDKLRALSAEIEVASSEQKIGLRGIVDAISSLQSSMDSLMEKSDTLAVIVQELEAQSNTLTKVDAEVRPIVR</sequence>
<feature type="transmembrane region" description="Helical" evidence="4">
    <location>
        <begin position="137"/>
        <end position="161"/>
    </location>
</feature>
<feature type="domain" description="Methyl-accepting transducer" evidence="5">
    <location>
        <begin position="260"/>
        <end position="496"/>
    </location>
</feature>
<keyword evidence="4" id="KW-0812">Transmembrane</keyword>
<feature type="transmembrane region" description="Helical" evidence="4">
    <location>
        <begin position="25"/>
        <end position="42"/>
    </location>
</feature>
<keyword evidence="4" id="KW-1133">Transmembrane helix</keyword>